<dbReference type="EMBL" id="WKJJ01000001">
    <property type="protein sequence ID" value="MRV70492.1"/>
    <property type="molecule type" value="Genomic_DNA"/>
</dbReference>
<name>A0A7X2IJ50_9BURK</name>
<evidence type="ECO:0000313" key="2">
    <source>
        <dbReference type="Proteomes" id="UP000446768"/>
    </source>
</evidence>
<dbReference type="AlphaFoldDB" id="A0A7X2IJ50"/>
<proteinExistence type="predicted"/>
<sequence length="59" mass="6463">MKVVSALASLEYLLSDSHCIHANDGVIALAPRPANLHGLDVGHVRVKRRSDRVNSLFWG</sequence>
<dbReference type="RefSeq" id="WP_154370962.1">
    <property type="nucleotide sequence ID" value="NZ_WKJJ01000001.1"/>
</dbReference>
<keyword evidence="2" id="KW-1185">Reference proteome</keyword>
<gene>
    <name evidence="1" type="ORF">GJ700_02000</name>
</gene>
<accession>A0A7X2IJ50</accession>
<protein>
    <submittedName>
        <fullName evidence="1">Uncharacterized protein</fullName>
    </submittedName>
</protein>
<dbReference type="Proteomes" id="UP000446768">
    <property type="component" value="Unassembled WGS sequence"/>
</dbReference>
<evidence type="ECO:0000313" key="1">
    <source>
        <dbReference type="EMBL" id="MRV70492.1"/>
    </source>
</evidence>
<organism evidence="1 2">
    <name type="scientific">Pseudoduganella rivuli</name>
    <dbReference type="NCBI Taxonomy" id="2666085"/>
    <lineage>
        <taxon>Bacteria</taxon>
        <taxon>Pseudomonadati</taxon>
        <taxon>Pseudomonadota</taxon>
        <taxon>Betaproteobacteria</taxon>
        <taxon>Burkholderiales</taxon>
        <taxon>Oxalobacteraceae</taxon>
        <taxon>Telluria group</taxon>
        <taxon>Pseudoduganella</taxon>
    </lineage>
</organism>
<reference evidence="1 2" key="1">
    <citation type="submission" date="2019-11" db="EMBL/GenBank/DDBJ databases">
        <title>Novel species isolated from a subtropical stream in China.</title>
        <authorList>
            <person name="Lu H."/>
        </authorList>
    </citation>
    <scope>NUCLEOTIDE SEQUENCE [LARGE SCALE GENOMIC DNA]</scope>
    <source>
        <strain evidence="1 2">FT92W</strain>
    </source>
</reference>
<comment type="caution">
    <text evidence="1">The sequence shown here is derived from an EMBL/GenBank/DDBJ whole genome shotgun (WGS) entry which is preliminary data.</text>
</comment>